<evidence type="ECO:0000313" key="3">
    <source>
        <dbReference type="Proteomes" id="UP000465778"/>
    </source>
</evidence>
<dbReference type="OrthoDB" id="122388at2"/>
<sequence length="61" mass="7268">MKRLSEYPDVLNVKDIKEYLNICNDKAYELVHSGQFHIVKVGRRILIYKKVFQDWLEGNIS</sequence>
<dbReference type="Pfam" id="PF12728">
    <property type="entry name" value="HTH_17"/>
    <property type="match status" value="1"/>
</dbReference>
<evidence type="ECO:0000259" key="1">
    <source>
        <dbReference type="Pfam" id="PF12728"/>
    </source>
</evidence>
<dbReference type="Proteomes" id="UP000465778">
    <property type="component" value="Unassembled WGS sequence"/>
</dbReference>
<dbReference type="NCBIfam" id="TIGR01764">
    <property type="entry name" value="excise"/>
    <property type="match status" value="1"/>
</dbReference>
<protein>
    <recommendedName>
        <fullName evidence="1">Helix-turn-helix domain-containing protein</fullName>
    </recommendedName>
</protein>
<proteinExistence type="predicted"/>
<dbReference type="RefSeq" id="WP_159347092.1">
    <property type="nucleotide sequence ID" value="NZ_JBALOT010000072.1"/>
</dbReference>
<dbReference type="AlphaFoldDB" id="A0A800MS72"/>
<organism evidence="2 3">
    <name type="scientific">Cytobacillus firmus</name>
    <name type="common">Bacillus firmus</name>
    <dbReference type="NCBI Taxonomy" id="1399"/>
    <lineage>
        <taxon>Bacteria</taxon>
        <taxon>Bacillati</taxon>
        <taxon>Bacillota</taxon>
        <taxon>Bacilli</taxon>
        <taxon>Bacillales</taxon>
        <taxon>Bacillaceae</taxon>
        <taxon>Cytobacillus</taxon>
    </lineage>
</organism>
<gene>
    <name evidence="2" type="ORF">KIS1582_4752</name>
</gene>
<dbReference type="Gene3D" id="3.90.105.50">
    <property type="match status" value="1"/>
</dbReference>
<dbReference type="GO" id="GO:0003677">
    <property type="term" value="F:DNA binding"/>
    <property type="evidence" value="ECO:0007669"/>
    <property type="project" value="InterPro"/>
</dbReference>
<dbReference type="EMBL" id="VDEM01000101">
    <property type="protein sequence ID" value="KAF0821509.1"/>
    <property type="molecule type" value="Genomic_DNA"/>
</dbReference>
<accession>A0A800MS72</accession>
<feature type="domain" description="Helix-turn-helix" evidence="1">
    <location>
        <begin position="10"/>
        <end position="59"/>
    </location>
</feature>
<reference evidence="2 3" key="1">
    <citation type="journal article" date="2020" name="G3 (Bethesda)">
        <title>Whole Genome Sequencing and Comparative Genomics of Two Nematicidal Bacillus Strains Reveals a Wide Range of Possible Virulence Factors.</title>
        <authorList>
            <person name="Susic N."/>
            <person name="Janezic S."/>
            <person name="Rupnik M."/>
            <person name="Geric Stare B."/>
        </authorList>
    </citation>
    <scope>NUCLEOTIDE SEQUENCE [LARGE SCALE GENOMIC DNA]</scope>
    <source>
        <strain evidence="2 3">I-1582</strain>
    </source>
</reference>
<evidence type="ECO:0000313" key="2">
    <source>
        <dbReference type="EMBL" id="KAF0821509.1"/>
    </source>
</evidence>
<dbReference type="InterPro" id="IPR041657">
    <property type="entry name" value="HTH_17"/>
</dbReference>
<name>A0A800MS72_CYTFI</name>
<comment type="caution">
    <text evidence="2">The sequence shown here is derived from an EMBL/GenBank/DDBJ whole genome shotgun (WGS) entry which is preliminary data.</text>
</comment>
<dbReference type="InterPro" id="IPR038148">
    <property type="entry name" value="Tn1545/Tn916_Xis"/>
</dbReference>
<dbReference type="InterPro" id="IPR010093">
    <property type="entry name" value="SinI_DNA-bd"/>
</dbReference>